<dbReference type="Gene3D" id="3.90.79.10">
    <property type="entry name" value="Nucleoside Triphosphate Pyrophosphohydrolase"/>
    <property type="match status" value="1"/>
</dbReference>
<gene>
    <name evidence="4" type="ORF">GNZ13_28800</name>
</gene>
<dbReference type="SUPFAM" id="SSF55811">
    <property type="entry name" value="Nudix"/>
    <property type="match status" value="1"/>
</dbReference>
<dbReference type="InterPro" id="IPR020084">
    <property type="entry name" value="NUDIX_hydrolase_CS"/>
</dbReference>
<feature type="domain" description="Nudix hydrolase" evidence="3">
    <location>
        <begin position="1"/>
        <end position="118"/>
    </location>
</feature>
<comment type="caution">
    <text evidence="4">The sequence shown here is derived from an EMBL/GenBank/DDBJ whole genome shotgun (WGS) entry which is preliminary data.</text>
</comment>
<dbReference type="EMBL" id="WOEZ01000169">
    <property type="protein sequence ID" value="NPT58448.1"/>
    <property type="molecule type" value="Genomic_DNA"/>
</dbReference>
<reference evidence="4 5" key="1">
    <citation type="submission" date="2019-11" db="EMBL/GenBank/DDBJ databases">
        <title>Metabolism of dissolved organic matter in forest soils.</title>
        <authorList>
            <person name="Cyle K.T."/>
            <person name="Wilhelm R.C."/>
            <person name="Martinez C.E."/>
        </authorList>
    </citation>
    <scope>NUCLEOTIDE SEQUENCE [LARGE SCALE GENOMIC DNA]</scope>
    <source>
        <strain evidence="4 5">5N</strain>
    </source>
</reference>
<dbReference type="RefSeq" id="WP_172170925.1">
    <property type="nucleotide sequence ID" value="NZ_WOEZ01000169.1"/>
</dbReference>
<evidence type="ECO:0000313" key="5">
    <source>
        <dbReference type="Proteomes" id="UP000655523"/>
    </source>
</evidence>
<evidence type="ECO:0000256" key="1">
    <source>
        <dbReference type="ARBA" id="ARBA00001946"/>
    </source>
</evidence>
<evidence type="ECO:0000313" key="4">
    <source>
        <dbReference type="EMBL" id="NPT58448.1"/>
    </source>
</evidence>
<comment type="cofactor">
    <cofactor evidence="1">
        <name>Mg(2+)</name>
        <dbReference type="ChEBI" id="CHEBI:18420"/>
    </cofactor>
</comment>
<accession>A0A972NU38</accession>
<keyword evidence="5" id="KW-1185">Reference proteome</keyword>
<dbReference type="PROSITE" id="PS51462">
    <property type="entry name" value="NUDIX"/>
    <property type="match status" value="1"/>
</dbReference>
<evidence type="ECO:0000256" key="2">
    <source>
        <dbReference type="ARBA" id="ARBA00022801"/>
    </source>
</evidence>
<dbReference type="GO" id="GO:0016787">
    <property type="term" value="F:hydrolase activity"/>
    <property type="evidence" value="ECO:0007669"/>
    <property type="project" value="UniProtKB-KW"/>
</dbReference>
<dbReference type="Pfam" id="PF00293">
    <property type="entry name" value="NUDIX"/>
    <property type="match status" value="1"/>
</dbReference>
<dbReference type="InterPro" id="IPR000086">
    <property type="entry name" value="NUDIX_hydrolase_dom"/>
</dbReference>
<dbReference type="InterPro" id="IPR015797">
    <property type="entry name" value="NUDIX_hydrolase-like_dom_sf"/>
</dbReference>
<evidence type="ECO:0000259" key="3">
    <source>
        <dbReference type="PROSITE" id="PS51462"/>
    </source>
</evidence>
<sequence length="140" mass="16056">MKDRASVVCVRENRILLVARERSRWALPGGRIRRDETPLEAALRELSEETTLAAIELTYLFQFTGFNTLHHVFFADVAHHASVQPSNEIVKCRWFAPVKIATLSASIPTRGIVELFFRYIRAPEPDDVRRISQQAERVNP</sequence>
<dbReference type="AlphaFoldDB" id="A0A972NU38"/>
<keyword evidence="2" id="KW-0378">Hydrolase</keyword>
<organism evidence="4 5">
    <name type="scientific">Paraburkholderia elongata</name>
    <dbReference type="NCBI Taxonomy" id="2675747"/>
    <lineage>
        <taxon>Bacteria</taxon>
        <taxon>Pseudomonadati</taxon>
        <taxon>Pseudomonadota</taxon>
        <taxon>Betaproteobacteria</taxon>
        <taxon>Burkholderiales</taxon>
        <taxon>Burkholderiaceae</taxon>
        <taxon>Paraburkholderia</taxon>
    </lineage>
</organism>
<name>A0A972NU38_9BURK</name>
<dbReference type="CDD" id="cd04667">
    <property type="entry name" value="NUDIX_Hydrolase"/>
    <property type="match status" value="1"/>
</dbReference>
<dbReference type="PANTHER" id="PTHR43046:SF14">
    <property type="entry name" value="MUTT_NUDIX FAMILY PROTEIN"/>
    <property type="match status" value="1"/>
</dbReference>
<dbReference type="PANTHER" id="PTHR43046">
    <property type="entry name" value="GDP-MANNOSE MANNOSYL HYDROLASE"/>
    <property type="match status" value="1"/>
</dbReference>
<dbReference type="PROSITE" id="PS00893">
    <property type="entry name" value="NUDIX_BOX"/>
    <property type="match status" value="1"/>
</dbReference>
<dbReference type="Proteomes" id="UP000655523">
    <property type="component" value="Unassembled WGS sequence"/>
</dbReference>
<protein>
    <submittedName>
        <fullName evidence="4">NUDIX domain-containing protein</fullName>
    </submittedName>
</protein>
<proteinExistence type="predicted"/>